<dbReference type="SUPFAM" id="SSF54506">
    <property type="entry name" value="Diaminopimelate epimerase-like"/>
    <property type="match status" value="2"/>
</dbReference>
<evidence type="ECO:0000313" key="4">
    <source>
        <dbReference type="Proteomes" id="UP001148313"/>
    </source>
</evidence>
<dbReference type="InterPro" id="IPR007400">
    <property type="entry name" value="PrpF-like"/>
</dbReference>
<dbReference type="Pfam" id="PF04303">
    <property type="entry name" value="PrpF"/>
    <property type="match status" value="1"/>
</dbReference>
<reference evidence="3" key="1">
    <citation type="submission" date="2022-11" db="EMBL/GenBank/DDBJ databases">
        <title>Hoeflea poritis sp. nov., isolated from scleractinian coral Porites lutea.</title>
        <authorList>
            <person name="Zhang G."/>
            <person name="Wei Q."/>
            <person name="Cai L."/>
        </authorList>
    </citation>
    <scope>NUCLEOTIDE SEQUENCE</scope>
    <source>
        <strain evidence="3">E7-10</strain>
    </source>
</reference>
<evidence type="ECO:0000256" key="1">
    <source>
        <dbReference type="ARBA" id="ARBA00007673"/>
    </source>
</evidence>
<evidence type="ECO:0000313" key="3">
    <source>
        <dbReference type="EMBL" id="MDA4848433.1"/>
    </source>
</evidence>
<dbReference type="RefSeq" id="WP_271092300.1">
    <property type="nucleotide sequence ID" value="NZ_JAPJZH010000023.1"/>
</dbReference>
<comment type="similarity">
    <text evidence="1">Belongs to the PrpF family.</text>
</comment>
<evidence type="ECO:0000256" key="2">
    <source>
        <dbReference type="ARBA" id="ARBA00023235"/>
    </source>
</evidence>
<dbReference type="Gene3D" id="3.10.310.10">
    <property type="entry name" value="Diaminopimelate Epimerase, Chain A, domain 1"/>
    <property type="match status" value="2"/>
</dbReference>
<dbReference type="PANTHER" id="PTHR43709">
    <property type="entry name" value="ACONITATE ISOMERASE-RELATED"/>
    <property type="match status" value="1"/>
</dbReference>
<keyword evidence="2" id="KW-0413">Isomerase</keyword>
<protein>
    <submittedName>
        <fullName evidence="3">PrpF family protein</fullName>
    </submittedName>
</protein>
<name>A0ABT4VUN9_9HYPH</name>
<dbReference type="Proteomes" id="UP001148313">
    <property type="component" value="Unassembled WGS sequence"/>
</dbReference>
<organism evidence="3 4">
    <name type="scientific">Hoeflea poritis</name>
    <dbReference type="NCBI Taxonomy" id="2993659"/>
    <lineage>
        <taxon>Bacteria</taxon>
        <taxon>Pseudomonadati</taxon>
        <taxon>Pseudomonadota</taxon>
        <taxon>Alphaproteobacteria</taxon>
        <taxon>Hyphomicrobiales</taxon>
        <taxon>Rhizobiaceae</taxon>
        <taxon>Hoeflea</taxon>
    </lineage>
</organism>
<proteinExistence type="inferred from homology"/>
<sequence>MPLQATRCVFMRGGTSKALMFHVGDLPSDREKWVDIFLAAMGSPDEYGRQLDGMGGGISSLSKVCVIGPPTHPEADVDFLFCQVSPDKASVDYAGNCGNMTSAIGPFAVDEGLVPHPDNGPMTVRIHNTNTKKIIHAHFQVSHGRAEVDGDFRIDGVSGSGSPIRLDFLNPGGARTRGILPSGKAAEMIETDGDASVEASLVDAANPSVFVRASDFGLSGAESPDEIERDAGLLDRLERIRRAASVRMGMSTDLAEAEVQASQPKIALLGSPAEAELLSGAVLQAADQDILCRMISMGRPHRAIPITGALCLAAACRIPGTIAAELVSGGRGNEIRIGHPSGVTLVDAEMRQTPDGVHIERATLYRTARRLFQGEVLYRG</sequence>
<accession>A0ABT4VUN9</accession>
<keyword evidence="4" id="KW-1185">Reference proteome</keyword>
<dbReference type="PANTHER" id="PTHR43709:SF2">
    <property type="entry name" value="DUF453 DOMAIN PROTEIN (AFU_ORTHOLOGUE AFUA_6G00360)"/>
    <property type="match status" value="1"/>
</dbReference>
<dbReference type="EMBL" id="JAPJZH010000023">
    <property type="protein sequence ID" value="MDA4848433.1"/>
    <property type="molecule type" value="Genomic_DNA"/>
</dbReference>
<comment type="caution">
    <text evidence="3">The sequence shown here is derived from an EMBL/GenBank/DDBJ whole genome shotgun (WGS) entry which is preliminary data.</text>
</comment>
<gene>
    <name evidence="3" type="ORF">OOZ53_23950</name>
</gene>